<accession>A0ACB0Z172</accession>
<gene>
    <name evidence="1" type="ORF">MENTE1834_LOCUS19358</name>
</gene>
<evidence type="ECO:0000313" key="2">
    <source>
        <dbReference type="Proteomes" id="UP001497535"/>
    </source>
</evidence>
<reference evidence="1" key="1">
    <citation type="submission" date="2023-11" db="EMBL/GenBank/DDBJ databases">
        <authorList>
            <person name="Poullet M."/>
        </authorList>
    </citation>
    <scope>NUCLEOTIDE SEQUENCE</scope>
    <source>
        <strain evidence="1">E1834</strain>
    </source>
</reference>
<dbReference type="Proteomes" id="UP001497535">
    <property type="component" value="Unassembled WGS sequence"/>
</dbReference>
<comment type="caution">
    <text evidence="1">The sequence shown here is derived from an EMBL/GenBank/DDBJ whole genome shotgun (WGS) entry which is preliminary data.</text>
</comment>
<evidence type="ECO:0000313" key="1">
    <source>
        <dbReference type="EMBL" id="CAK5072685.1"/>
    </source>
</evidence>
<protein>
    <submittedName>
        <fullName evidence="1">Uncharacterized protein</fullName>
    </submittedName>
</protein>
<name>A0ACB0Z172_MELEN</name>
<organism evidence="1 2">
    <name type="scientific">Meloidogyne enterolobii</name>
    <name type="common">Root-knot nematode worm</name>
    <name type="synonym">Meloidogyne mayaguensis</name>
    <dbReference type="NCBI Taxonomy" id="390850"/>
    <lineage>
        <taxon>Eukaryota</taxon>
        <taxon>Metazoa</taxon>
        <taxon>Ecdysozoa</taxon>
        <taxon>Nematoda</taxon>
        <taxon>Chromadorea</taxon>
        <taxon>Rhabditida</taxon>
        <taxon>Tylenchina</taxon>
        <taxon>Tylenchomorpha</taxon>
        <taxon>Tylenchoidea</taxon>
        <taxon>Meloidogynidae</taxon>
        <taxon>Meloidogyninae</taxon>
        <taxon>Meloidogyne</taxon>
    </lineage>
</organism>
<sequence length="81" mass="10078">MFVLTKFTLVKFLFFRTFCERVHCSGNFFNIFWFISPPLFYFWLISEFLIILIIYAFRPPFTLFVVFMDHIDIFFQLNYFI</sequence>
<dbReference type="EMBL" id="CAVMJV010000022">
    <property type="protein sequence ID" value="CAK5072685.1"/>
    <property type="molecule type" value="Genomic_DNA"/>
</dbReference>
<keyword evidence="2" id="KW-1185">Reference proteome</keyword>
<proteinExistence type="predicted"/>